<dbReference type="EC" id="4.2.2.-" evidence="3"/>
<organism evidence="6 7">
    <name type="scientific">Halopseudomonas pertucinogena</name>
    <dbReference type="NCBI Taxonomy" id="86175"/>
    <lineage>
        <taxon>Bacteria</taxon>
        <taxon>Pseudomonadati</taxon>
        <taxon>Pseudomonadota</taxon>
        <taxon>Gammaproteobacteria</taxon>
        <taxon>Pseudomonadales</taxon>
        <taxon>Pseudomonadaceae</taxon>
        <taxon>Halopseudomonas</taxon>
    </lineage>
</organism>
<dbReference type="EMBL" id="BMNN01000001">
    <property type="protein sequence ID" value="GGI87950.1"/>
    <property type="molecule type" value="Genomic_DNA"/>
</dbReference>
<comment type="function">
    <text evidence="3">Lytic transglycosylase with a strong preference for naked glycan strands that lack stem peptides.</text>
</comment>
<comment type="caution">
    <text evidence="6">The sequence shown here is derived from an EMBL/GenBank/DDBJ whole genome shotgun (WGS) entry which is preliminary data.</text>
</comment>
<evidence type="ECO:0000256" key="1">
    <source>
        <dbReference type="ARBA" id="ARBA00023239"/>
    </source>
</evidence>
<dbReference type="Gene3D" id="2.40.40.10">
    <property type="entry name" value="RlpA-like domain"/>
    <property type="match status" value="1"/>
</dbReference>
<proteinExistence type="inferred from homology"/>
<dbReference type="InterPro" id="IPR012997">
    <property type="entry name" value="RplA"/>
</dbReference>
<dbReference type="InterPro" id="IPR036908">
    <property type="entry name" value="RlpA-like_sf"/>
</dbReference>
<evidence type="ECO:0000259" key="5">
    <source>
        <dbReference type="Pfam" id="PF03330"/>
    </source>
</evidence>
<comment type="similarity">
    <text evidence="3 4">Belongs to the RlpA family.</text>
</comment>
<accession>A0ABQ2CHJ0</accession>
<dbReference type="CDD" id="cd22268">
    <property type="entry name" value="DPBB_RlpA-like"/>
    <property type="match status" value="1"/>
</dbReference>
<dbReference type="SUPFAM" id="SSF50685">
    <property type="entry name" value="Barwin-like endoglucanases"/>
    <property type="match status" value="1"/>
</dbReference>
<evidence type="ECO:0000256" key="3">
    <source>
        <dbReference type="HAMAP-Rule" id="MF_02071"/>
    </source>
</evidence>
<keyword evidence="2 3" id="KW-0961">Cell wall biogenesis/degradation</keyword>
<evidence type="ECO:0000313" key="7">
    <source>
        <dbReference type="Proteomes" id="UP000633263"/>
    </source>
</evidence>
<dbReference type="InterPro" id="IPR009009">
    <property type="entry name" value="RlpA-like_DPBB"/>
</dbReference>
<dbReference type="InterPro" id="IPR034718">
    <property type="entry name" value="RlpA"/>
</dbReference>
<dbReference type="NCBIfam" id="TIGR00413">
    <property type="entry name" value="rlpA"/>
    <property type="match status" value="1"/>
</dbReference>
<dbReference type="PANTHER" id="PTHR34183">
    <property type="entry name" value="ENDOLYTIC PEPTIDOGLYCAN TRANSGLYCOSYLASE RLPA"/>
    <property type="match status" value="1"/>
</dbReference>
<dbReference type="PANTHER" id="PTHR34183:SF1">
    <property type="entry name" value="ENDOLYTIC PEPTIDOGLYCAN TRANSGLYCOSYLASE RLPA"/>
    <property type="match status" value="1"/>
</dbReference>
<dbReference type="Proteomes" id="UP000633263">
    <property type="component" value="Unassembled WGS sequence"/>
</dbReference>
<evidence type="ECO:0000256" key="2">
    <source>
        <dbReference type="ARBA" id="ARBA00023316"/>
    </source>
</evidence>
<name>A0ABQ2CHJ0_9GAMM</name>
<keyword evidence="1 3" id="KW-0456">Lyase</keyword>
<feature type="domain" description="RlpA-like protein double-psi beta-barrel" evidence="5">
    <location>
        <begin position="57"/>
        <end position="146"/>
    </location>
</feature>
<dbReference type="HAMAP" id="MF_02071">
    <property type="entry name" value="RlpA"/>
    <property type="match status" value="1"/>
</dbReference>
<evidence type="ECO:0000313" key="6">
    <source>
        <dbReference type="EMBL" id="GGI87950.1"/>
    </source>
</evidence>
<gene>
    <name evidence="3" type="primary">rlpA</name>
    <name evidence="6" type="ORF">GCM10009083_00340</name>
</gene>
<sequence length="153" mass="16724">MAERMALWQWLIGELLRPTGTKPMWRRHWLLAVLLALSSHTAVGNSPMDSGGLSYDAEGRASYYSSRLHGRPTASGEEYDETALTAAHPHLPFDTQLCITNLKNGRSTAVRVNDRGPFVGGRIIDVSRAAARELGMLRAGTAKVKVEACSMDT</sequence>
<protein>
    <recommendedName>
        <fullName evidence="3">Endolytic peptidoglycan transglycosylase RlpA</fullName>
        <ecNumber evidence="3">4.2.2.-</ecNumber>
    </recommendedName>
</protein>
<keyword evidence="7" id="KW-1185">Reference proteome</keyword>
<dbReference type="Pfam" id="PF03330">
    <property type="entry name" value="DPBB_1"/>
    <property type="match status" value="1"/>
</dbReference>
<evidence type="ECO:0000256" key="4">
    <source>
        <dbReference type="RuleBase" id="RU003495"/>
    </source>
</evidence>
<reference evidence="7" key="1">
    <citation type="journal article" date="2019" name="Int. J. Syst. Evol. Microbiol.">
        <title>The Global Catalogue of Microorganisms (GCM) 10K type strain sequencing project: providing services to taxonomists for standard genome sequencing and annotation.</title>
        <authorList>
            <consortium name="The Broad Institute Genomics Platform"/>
            <consortium name="The Broad Institute Genome Sequencing Center for Infectious Disease"/>
            <person name="Wu L."/>
            <person name="Ma J."/>
        </authorList>
    </citation>
    <scope>NUCLEOTIDE SEQUENCE [LARGE SCALE GENOMIC DNA]</scope>
    <source>
        <strain evidence="7">JCM 11590</strain>
    </source>
</reference>